<dbReference type="KEGG" id="dov:DSCO28_20710"/>
<dbReference type="InterPro" id="IPR010269">
    <property type="entry name" value="T6SS_TssC-like"/>
</dbReference>
<dbReference type="Pfam" id="PF05591">
    <property type="entry name" value="T6SS_VipA"/>
    <property type="match status" value="1"/>
</dbReference>
<reference evidence="3 4" key="1">
    <citation type="submission" date="2019-11" db="EMBL/GenBank/DDBJ databases">
        <title>Comparative genomics of hydrocarbon-degrading Desulfosarcina strains.</title>
        <authorList>
            <person name="Watanabe M."/>
            <person name="Kojima H."/>
            <person name="Fukui M."/>
        </authorList>
    </citation>
    <scope>NUCLEOTIDE SEQUENCE [LARGE SCALE GENOMIC DNA]</scope>
    <source>
        <strain evidence="3 4">28bB2T</strain>
    </source>
</reference>
<dbReference type="AlphaFoldDB" id="A0A5K7ZMA9"/>
<feature type="domain" description="TssC1 N-terminal" evidence="2">
    <location>
        <begin position="216"/>
        <end position="511"/>
    </location>
</feature>
<protein>
    <recommendedName>
        <fullName evidence="2">TssC1 N-terminal domain-containing protein</fullName>
    </recommendedName>
</protein>
<feature type="region of interest" description="Disordered" evidence="1">
    <location>
        <begin position="135"/>
        <end position="166"/>
    </location>
</feature>
<gene>
    <name evidence="3" type="ORF">DSCO28_20710</name>
</gene>
<name>A0A5K7ZMA9_9BACT</name>
<evidence type="ECO:0000259" key="2">
    <source>
        <dbReference type="Pfam" id="PF05943"/>
    </source>
</evidence>
<dbReference type="Pfam" id="PF05943">
    <property type="entry name" value="VipB"/>
    <property type="match status" value="1"/>
</dbReference>
<dbReference type="EMBL" id="AP021876">
    <property type="protein sequence ID" value="BBO81505.1"/>
    <property type="molecule type" value="Genomic_DNA"/>
</dbReference>
<dbReference type="PANTHER" id="PTHR35565:SF1">
    <property type="entry name" value="TYPE VI SECRETION SYSTEM CONTRACTILE SHEATH LARGE SUBUNIT"/>
    <property type="match status" value="1"/>
</dbReference>
<dbReference type="InterPro" id="IPR008312">
    <property type="entry name" value="T6SS_TssB1"/>
</dbReference>
<accession>A0A5K7ZMA9</accession>
<dbReference type="RefSeq" id="WP_155322192.1">
    <property type="nucleotide sequence ID" value="NZ_AP021876.1"/>
</dbReference>
<proteinExistence type="predicted"/>
<dbReference type="PANTHER" id="PTHR35565">
    <property type="entry name" value="CYTOPLASMIC PROTEIN-RELATED"/>
    <property type="match status" value="1"/>
</dbReference>
<evidence type="ECO:0000313" key="4">
    <source>
        <dbReference type="Proteomes" id="UP000425960"/>
    </source>
</evidence>
<sequence>MDDPITFESIDISMSANLKDPVSVKSSDDYPFKILIMGDFSGRANRGLETDGADVENRRLYAVDRDCDDAVMEKIGVSVRIPSAGPSSPLVELGFNELEDFHPEQIYYRSPLFKILKETRRKLLNPDTFAETAARFSEKPLAAPHEEPVASTGKARKPQAVPGVTSSSDLLDQILEAGSGTPGDSGTAHPATDWDRFLDDLVGPYLVPDIEKEQDALVGSVDRSIAGIMNSILHHHDFQAIEANWRALRFVIRRIDTGENLQVYLLDLTRAELSASLTACEDLADCAIAKKLAAAGQESSGQVPWSLIAGLYTFEKTKSDAVVLARAGAMGELLNAPFVAAADGSVIGCSNIAESPDPNGWTTRPPSEDENAWQVVRSLPEAAWVGLAMPRFLVRLPYGEKTDPVDVFDFEEMPGDPPHDHYLWANPAFAVVLVLGRAFGRSGWALMQQLETLVDGLPLHLFQRGDERLTKPCCEVLLTDRALSKMVTAGVMPLVSFKDQDRAALARMQSIERSGKALSGRWS</sequence>
<evidence type="ECO:0000313" key="3">
    <source>
        <dbReference type="EMBL" id="BBO81505.1"/>
    </source>
</evidence>
<dbReference type="InterPro" id="IPR044031">
    <property type="entry name" value="TssC1_N"/>
</dbReference>
<evidence type="ECO:0000256" key="1">
    <source>
        <dbReference type="SAM" id="MobiDB-lite"/>
    </source>
</evidence>
<organism evidence="3 4">
    <name type="scientific">Desulfosarcina ovata subsp. sediminis</name>
    <dbReference type="NCBI Taxonomy" id="885957"/>
    <lineage>
        <taxon>Bacteria</taxon>
        <taxon>Pseudomonadati</taxon>
        <taxon>Thermodesulfobacteriota</taxon>
        <taxon>Desulfobacteria</taxon>
        <taxon>Desulfobacterales</taxon>
        <taxon>Desulfosarcinaceae</taxon>
        <taxon>Desulfosarcina</taxon>
    </lineage>
</organism>
<dbReference type="Proteomes" id="UP000425960">
    <property type="component" value="Chromosome"/>
</dbReference>